<protein>
    <submittedName>
        <fullName evidence="2">Uncharacterized protein</fullName>
    </submittedName>
</protein>
<feature type="transmembrane region" description="Helical" evidence="1">
    <location>
        <begin position="31"/>
        <end position="53"/>
    </location>
</feature>
<keyword evidence="1" id="KW-1133">Transmembrane helix</keyword>
<sequence>MKLLDFVPTWVVLVLSAVLAGAIAWQATGDWLGALIAALASLLGVGLAGAKALSGNGVK</sequence>
<feature type="transmembrane region" description="Helical" evidence="1">
    <location>
        <begin position="7"/>
        <end position="25"/>
    </location>
</feature>
<evidence type="ECO:0000313" key="2">
    <source>
        <dbReference type="EMBL" id="QJI01618.1"/>
    </source>
</evidence>
<accession>A0A6M3XWY5</accession>
<proteinExistence type="predicted"/>
<keyword evidence="1" id="KW-0472">Membrane</keyword>
<dbReference type="AlphaFoldDB" id="A0A6M3XWY5"/>
<dbReference type="EMBL" id="MT144937">
    <property type="protein sequence ID" value="QJI01618.1"/>
    <property type="molecule type" value="Genomic_DNA"/>
</dbReference>
<evidence type="ECO:0000256" key="1">
    <source>
        <dbReference type="SAM" id="Phobius"/>
    </source>
</evidence>
<gene>
    <name evidence="2" type="ORF">TM448B02664_0006</name>
</gene>
<reference evidence="2" key="1">
    <citation type="submission" date="2020-03" db="EMBL/GenBank/DDBJ databases">
        <title>The deep terrestrial virosphere.</title>
        <authorList>
            <person name="Holmfeldt K."/>
            <person name="Nilsson E."/>
            <person name="Simone D."/>
            <person name="Lopez-Fernandez M."/>
            <person name="Wu X."/>
            <person name="de Brujin I."/>
            <person name="Lundin D."/>
            <person name="Andersson A."/>
            <person name="Bertilsson S."/>
            <person name="Dopson M."/>
        </authorList>
    </citation>
    <scope>NUCLEOTIDE SEQUENCE</scope>
    <source>
        <strain evidence="2">TM448B02664</strain>
    </source>
</reference>
<keyword evidence="1" id="KW-0812">Transmembrane</keyword>
<organism evidence="2">
    <name type="scientific">viral metagenome</name>
    <dbReference type="NCBI Taxonomy" id="1070528"/>
    <lineage>
        <taxon>unclassified sequences</taxon>
        <taxon>metagenomes</taxon>
        <taxon>organismal metagenomes</taxon>
    </lineage>
</organism>
<name>A0A6M3XWY5_9ZZZZ</name>